<reference evidence="2 3" key="1">
    <citation type="submission" date="2018-10" db="EMBL/GenBank/DDBJ databases">
        <authorList>
            <person name="Ekblom R."/>
            <person name="Jareborg N."/>
        </authorList>
    </citation>
    <scope>NUCLEOTIDE SEQUENCE [LARGE SCALE GENOMIC DNA]</scope>
    <source>
        <tissue evidence="2">Muscle</tissue>
    </source>
</reference>
<organism evidence="2 3">
    <name type="scientific">Gulo gulo</name>
    <name type="common">Wolverine</name>
    <name type="synonym">Gluton</name>
    <dbReference type="NCBI Taxonomy" id="48420"/>
    <lineage>
        <taxon>Eukaryota</taxon>
        <taxon>Metazoa</taxon>
        <taxon>Chordata</taxon>
        <taxon>Craniata</taxon>
        <taxon>Vertebrata</taxon>
        <taxon>Euteleostomi</taxon>
        <taxon>Mammalia</taxon>
        <taxon>Eutheria</taxon>
        <taxon>Laurasiatheria</taxon>
        <taxon>Carnivora</taxon>
        <taxon>Caniformia</taxon>
        <taxon>Musteloidea</taxon>
        <taxon>Mustelidae</taxon>
        <taxon>Guloninae</taxon>
        <taxon>Gulo</taxon>
    </lineage>
</organism>
<dbReference type="AlphaFoldDB" id="A0A9X9MAN0"/>
<evidence type="ECO:0000313" key="2">
    <source>
        <dbReference type="EMBL" id="VCX40731.1"/>
    </source>
</evidence>
<accession>A0A9X9MAN0</accession>
<gene>
    <name evidence="2" type="ORF">BN2614_LOCUS5</name>
</gene>
<keyword evidence="3" id="KW-1185">Reference proteome</keyword>
<dbReference type="EMBL" id="CYRY02045345">
    <property type="protein sequence ID" value="VCX40731.1"/>
    <property type="molecule type" value="Genomic_DNA"/>
</dbReference>
<feature type="region of interest" description="Disordered" evidence="1">
    <location>
        <begin position="61"/>
        <end position="102"/>
    </location>
</feature>
<sequence length="102" mass="10993">MERARVTEGAAWRRLCARRLREKGLAPLAPLPLRGILASSRLPQLTVLLFRVCPYPSRRRGLRRAGATSPASGRGCSGAEAGAPAGHWANGWTSWTDGGTDR</sequence>
<dbReference type="Proteomes" id="UP000269945">
    <property type="component" value="Unassembled WGS sequence"/>
</dbReference>
<protein>
    <submittedName>
        <fullName evidence="2">Uncharacterized protein</fullName>
    </submittedName>
</protein>
<comment type="caution">
    <text evidence="2">The sequence shown here is derived from an EMBL/GenBank/DDBJ whole genome shotgun (WGS) entry which is preliminary data.</text>
</comment>
<feature type="compositionally biased region" description="Polar residues" evidence="1">
    <location>
        <begin position="91"/>
        <end position="102"/>
    </location>
</feature>
<evidence type="ECO:0000256" key="1">
    <source>
        <dbReference type="SAM" id="MobiDB-lite"/>
    </source>
</evidence>
<proteinExistence type="predicted"/>
<evidence type="ECO:0000313" key="3">
    <source>
        <dbReference type="Proteomes" id="UP000269945"/>
    </source>
</evidence>
<name>A0A9X9MAN0_GULGU</name>